<evidence type="ECO:0000313" key="2">
    <source>
        <dbReference type="EMBL" id="POS68588.1"/>
    </source>
</evidence>
<protein>
    <submittedName>
        <fullName evidence="2">Uncharacterized protein</fullName>
    </submittedName>
</protein>
<dbReference type="OrthoDB" id="5243389at2759"/>
<proteinExistence type="predicted"/>
<dbReference type="Proteomes" id="UP000094444">
    <property type="component" value="Unassembled WGS sequence"/>
</dbReference>
<dbReference type="AlphaFoldDB" id="A0A2P5HEB2"/>
<accession>A0A2P5HEB2</accession>
<gene>
    <name evidence="2" type="ORF">DHEL01_v213018</name>
</gene>
<keyword evidence="3" id="KW-1185">Reference proteome</keyword>
<name>A0A2P5HEB2_DIAHE</name>
<reference evidence="2" key="1">
    <citation type="submission" date="2017-09" db="EMBL/GenBank/DDBJ databases">
        <title>Polyketide synthases of a Diaporthe helianthi virulent isolate.</title>
        <authorList>
            <person name="Baroncelli R."/>
        </authorList>
    </citation>
    <scope>NUCLEOTIDE SEQUENCE [LARGE SCALE GENOMIC DNA]</scope>
    <source>
        <strain evidence="2">7/96</strain>
    </source>
</reference>
<comment type="caution">
    <text evidence="2">The sequence shown here is derived from an EMBL/GenBank/DDBJ whole genome shotgun (WGS) entry which is preliminary data.</text>
</comment>
<evidence type="ECO:0000256" key="1">
    <source>
        <dbReference type="SAM" id="MobiDB-lite"/>
    </source>
</evidence>
<feature type="region of interest" description="Disordered" evidence="1">
    <location>
        <begin position="191"/>
        <end position="220"/>
    </location>
</feature>
<dbReference type="InParanoid" id="A0A2P5HEB2"/>
<dbReference type="EMBL" id="MAVT02003827">
    <property type="protein sequence ID" value="POS68588.1"/>
    <property type="molecule type" value="Genomic_DNA"/>
</dbReference>
<sequence length="220" mass="25140">MPSDFLNFRHTKSPQVKRTLRYLIGLRNLVCHFNGSQDARHMDVYLANAHELAVLFYDEPRAGLARALRDRLRGEAEQTLREIETLTMLTTLPECGDPWLRHHGDTFRDAVDELERGYHLPWQRHPVLVAAAREWSANSMVWAAHHLGWQYGTSIPIPEVEGNAGTENWSLDEKKLFHAVLSERNIDSVHDGDMLEDGDFSEEGRGPKRVETEQFGGFGP</sequence>
<evidence type="ECO:0000313" key="3">
    <source>
        <dbReference type="Proteomes" id="UP000094444"/>
    </source>
</evidence>
<organism evidence="2 3">
    <name type="scientific">Diaporthe helianthi</name>
    <dbReference type="NCBI Taxonomy" id="158607"/>
    <lineage>
        <taxon>Eukaryota</taxon>
        <taxon>Fungi</taxon>
        <taxon>Dikarya</taxon>
        <taxon>Ascomycota</taxon>
        <taxon>Pezizomycotina</taxon>
        <taxon>Sordariomycetes</taxon>
        <taxon>Sordariomycetidae</taxon>
        <taxon>Diaporthales</taxon>
        <taxon>Diaporthaceae</taxon>
        <taxon>Diaporthe</taxon>
    </lineage>
</organism>
<feature type="compositionally biased region" description="Basic and acidic residues" evidence="1">
    <location>
        <begin position="202"/>
        <end position="212"/>
    </location>
</feature>